<evidence type="ECO:0000313" key="1">
    <source>
        <dbReference type="EMBL" id="MEE2061090.1"/>
    </source>
</evidence>
<dbReference type="Proteomes" id="UP001336020">
    <property type="component" value="Unassembled WGS sequence"/>
</dbReference>
<comment type="caution">
    <text evidence="1">The sequence shown here is derived from an EMBL/GenBank/DDBJ whole genome shotgun (WGS) entry which is preliminary data.</text>
</comment>
<accession>A0ABU7LHV5</accession>
<proteinExistence type="predicted"/>
<gene>
    <name evidence="1" type="ORF">Q7514_26545</name>
</gene>
<name>A0ABU7LHV5_9NOCA</name>
<evidence type="ECO:0000313" key="2">
    <source>
        <dbReference type="Proteomes" id="UP001336020"/>
    </source>
</evidence>
<organism evidence="1 2">
    <name type="scientific">Rhodococcus artemisiae</name>
    <dbReference type="NCBI Taxonomy" id="714159"/>
    <lineage>
        <taxon>Bacteria</taxon>
        <taxon>Bacillati</taxon>
        <taxon>Actinomycetota</taxon>
        <taxon>Actinomycetes</taxon>
        <taxon>Mycobacteriales</taxon>
        <taxon>Nocardiaceae</taxon>
        <taxon>Rhodococcus</taxon>
    </lineage>
</organism>
<protein>
    <submittedName>
        <fullName evidence="1">Uncharacterized protein</fullName>
    </submittedName>
</protein>
<dbReference type="EMBL" id="JAUTXY010000016">
    <property type="protein sequence ID" value="MEE2061090.1"/>
    <property type="molecule type" value="Genomic_DNA"/>
</dbReference>
<sequence>MFTADRSRTVTLPPLVLGGLRPLHRQMLRSNVASASFEHDAGGAEFEICLTEGEHGPELLVRSRRHGIGFTLAMTTHFRVAPVLSIDTYRRLCEILAPGEEPAPAVVADFLQDVVAQSPAVLSRTHSCAA</sequence>
<reference evidence="1 2" key="1">
    <citation type="submission" date="2023-07" db="EMBL/GenBank/DDBJ databases">
        <authorList>
            <person name="Girao M."/>
            <person name="Carvalho M.F."/>
        </authorList>
    </citation>
    <scope>NUCLEOTIDE SEQUENCE [LARGE SCALE GENOMIC DNA]</scope>
    <source>
        <strain evidence="1 2">YIM65754</strain>
    </source>
</reference>
<dbReference type="RefSeq" id="WP_330136272.1">
    <property type="nucleotide sequence ID" value="NZ_JAUTXY010000016.1"/>
</dbReference>
<keyword evidence="2" id="KW-1185">Reference proteome</keyword>